<evidence type="ECO:0000313" key="15">
    <source>
        <dbReference type="Proteomes" id="UP000051254"/>
    </source>
</evidence>
<dbReference type="InterPro" id="IPR036890">
    <property type="entry name" value="HATPase_C_sf"/>
</dbReference>
<dbReference type="InterPro" id="IPR003660">
    <property type="entry name" value="HAMP_dom"/>
</dbReference>
<evidence type="ECO:0000256" key="5">
    <source>
        <dbReference type="ARBA" id="ARBA00022679"/>
    </source>
</evidence>
<dbReference type="CDD" id="cd00082">
    <property type="entry name" value="HisKA"/>
    <property type="match status" value="1"/>
</dbReference>
<dbReference type="SMART" id="SM00387">
    <property type="entry name" value="HATPase_c"/>
    <property type="match status" value="1"/>
</dbReference>
<dbReference type="PROSITE" id="PS50109">
    <property type="entry name" value="HIS_KIN"/>
    <property type="match status" value="1"/>
</dbReference>
<dbReference type="SUPFAM" id="SSF55874">
    <property type="entry name" value="ATPase domain of HSP90 chaperone/DNA topoisomerase II/histidine kinase"/>
    <property type="match status" value="1"/>
</dbReference>
<evidence type="ECO:0000256" key="11">
    <source>
        <dbReference type="SAM" id="Phobius"/>
    </source>
</evidence>
<dbReference type="GO" id="GO:0005886">
    <property type="term" value="C:plasma membrane"/>
    <property type="evidence" value="ECO:0007669"/>
    <property type="project" value="TreeGrafter"/>
</dbReference>
<proteinExistence type="predicted"/>
<sequence>MSYGLPRKLRIVFIVQVALVTLAIVTGGWLVGVLAKHGLFRELLREDAAYYWQRYRENPATPPPDTRRIRGLRVAAERIGQAGSTGLLPLNGLAPGFHDLERDGWLVWVDDGPGGRLYLLYNRQHAQQLIWWVASVPLLLTLLAIYLASWYAYRASRDLIIPINELARRVANWDPRLTSADDLDPADLGPRFKGETRQLAQVLHEMARRMRAHIQREHEFTRDASHELRTPLTVIRVATDVALGDPDISPRQQRSLQRIARAVADMEEVIESQLLLARESEIGVPLQQVDVAQLVADEVAKAEEKLQQRPIRLHLEVQQVPRLETSAGALRVVVRHLLENACKYTDQGDIFLRLENNRLVVTDTGIGMNSDDLRLAFEPFYRVNHAMATGAGLGLSIVRRLCDRFGWSIRLESQPGQGTCATLSFAAEPQPAAVT</sequence>
<comment type="subcellular location">
    <subcellularLocation>
        <location evidence="2">Membrane</location>
    </subcellularLocation>
</comment>
<dbReference type="InterPro" id="IPR003594">
    <property type="entry name" value="HATPase_dom"/>
</dbReference>
<dbReference type="InterPro" id="IPR036097">
    <property type="entry name" value="HisK_dim/P_sf"/>
</dbReference>
<protein>
    <recommendedName>
        <fullName evidence="3">histidine kinase</fullName>
        <ecNumber evidence="3">2.7.13.3</ecNumber>
    </recommendedName>
</protein>
<evidence type="ECO:0000256" key="3">
    <source>
        <dbReference type="ARBA" id="ARBA00012438"/>
    </source>
</evidence>
<feature type="domain" description="HAMP" evidence="13">
    <location>
        <begin position="157"/>
        <end position="215"/>
    </location>
</feature>
<feature type="domain" description="Histidine kinase" evidence="12">
    <location>
        <begin position="223"/>
        <end position="429"/>
    </location>
</feature>
<dbReference type="PROSITE" id="PS50885">
    <property type="entry name" value="HAMP"/>
    <property type="match status" value="1"/>
</dbReference>
<keyword evidence="10 11" id="KW-0472">Membrane</keyword>
<dbReference type="RefSeq" id="WP_057667734.1">
    <property type="nucleotide sequence ID" value="NZ_LDJH01000031.1"/>
</dbReference>
<feature type="transmembrane region" description="Helical" evidence="11">
    <location>
        <begin position="129"/>
        <end position="153"/>
    </location>
</feature>
<evidence type="ECO:0000256" key="8">
    <source>
        <dbReference type="ARBA" id="ARBA00022989"/>
    </source>
</evidence>
<dbReference type="PANTHER" id="PTHR45436">
    <property type="entry name" value="SENSOR HISTIDINE KINASE YKOH"/>
    <property type="match status" value="1"/>
</dbReference>
<evidence type="ECO:0000313" key="14">
    <source>
        <dbReference type="EMBL" id="KRG54591.1"/>
    </source>
</evidence>
<keyword evidence="15" id="KW-1185">Reference proteome</keyword>
<organism evidence="14 15">
    <name type="scientific">Stenotrophomonas koreensis</name>
    <dbReference type="NCBI Taxonomy" id="266128"/>
    <lineage>
        <taxon>Bacteria</taxon>
        <taxon>Pseudomonadati</taxon>
        <taxon>Pseudomonadota</taxon>
        <taxon>Gammaproteobacteria</taxon>
        <taxon>Lysobacterales</taxon>
        <taxon>Lysobacteraceae</taxon>
        <taxon>Stenotrophomonas</taxon>
    </lineage>
</organism>
<evidence type="ECO:0000256" key="6">
    <source>
        <dbReference type="ARBA" id="ARBA00022692"/>
    </source>
</evidence>
<dbReference type="Gene3D" id="1.10.287.130">
    <property type="match status" value="1"/>
</dbReference>
<evidence type="ECO:0000256" key="2">
    <source>
        <dbReference type="ARBA" id="ARBA00004370"/>
    </source>
</evidence>
<dbReference type="GO" id="GO:0000155">
    <property type="term" value="F:phosphorelay sensor kinase activity"/>
    <property type="evidence" value="ECO:0007669"/>
    <property type="project" value="InterPro"/>
</dbReference>
<evidence type="ECO:0000259" key="12">
    <source>
        <dbReference type="PROSITE" id="PS50109"/>
    </source>
</evidence>
<dbReference type="SMART" id="SM00388">
    <property type="entry name" value="HisKA"/>
    <property type="match status" value="1"/>
</dbReference>
<dbReference type="InterPro" id="IPR050428">
    <property type="entry name" value="TCS_sensor_his_kinase"/>
</dbReference>
<keyword evidence="7" id="KW-0418">Kinase</keyword>
<dbReference type="PATRIC" id="fig|266128.3.peg.1801"/>
<dbReference type="InterPro" id="IPR003661">
    <property type="entry name" value="HisK_dim/P_dom"/>
</dbReference>
<dbReference type="EMBL" id="LDJH01000031">
    <property type="protein sequence ID" value="KRG54591.1"/>
    <property type="molecule type" value="Genomic_DNA"/>
</dbReference>
<accession>A0A0R0BAR0</accession>
<keyword evidence="6 11" id="KW-0812">Transmembrane</keyword>
<dbReference type="SUPFAM" id="SSF47384">
    <property type="entry name" value="Homodimeric domain of signal transducing histidine kinase"/>
    <property type="match status" value="1"/>
</dbReference>
<evidence type="ECO:0000256" key="7">
    <source>
        <dbReference type="ARBA" id="ARBA00022777"/>
    </source>
</evidence>
<feature type="transmembrane region" description="Helical" evidence="11">
    <location>
        <begin position="12"/>
        <end position="35"/>
    </location>
</feature>
<evidence type="ECO:0000256" key="1">
    <source>
        <dbReference type="ARBA" id="ARBA00000085"/>
    </source>
</evidence>
<keyword evidence="5" id="KW-0808">Transferase</keyword>
<dbReference type="Proteomes" id="UP000051254">
    <property type="component" value="Unassembled WGS sequence"/>
</dbReference>
<reference evidence="14 15" key="1">
    <citation type="submission" date="2015-05" db="EMBL/GenBank/DDBJ databases">
        <title>Genome sequencing and analysis of members of genus Stenotrophomonas.</title>
        <authorList>
            <person name="Patil P.P."/>
            <person name="Midha S."/>
            <person name="Patil P.B."/>
        </authorList>
    </citation>
    <scope>NUCLEOTIDE SEQUENCE [LARGE SCALE GENOMIC DNA]</scope>
    <source>
        <strain evidence="14 15">DSM 17805</strain>
    </source>
</reference>
<dbReference type="OrthoDB" id="9121563at2"/>
<evidence type="ECO:0000259" key="13">
    <source>
        <dbReference type="PROSITE" id="PS50885"/>
    </source>
</evidence>
<dbReference type="Gene3D" id="3.30.565.10">
    <property type="entry name" value="Histidine kinase-like ATPase, C-terminal domain"/>
    <property type="match status" value="1"/>
</dbReference>
<evidence type="ECO:0000256" key="10">
    <source>
        <dbReference type="ARBA" id="ARBA00023136"/>
    </source>
</evidence>
<dbReference type="EC" id="2.7.13.3" evidence="3"/>
<keyword evidence="4" id="KW-0597">Phosphoprotein</keyword>
<evidence type="ECO:0000256" key="9">
    <source>
        <dbReference type="ARBA" id="ARBA00023012"/>
    </source>
</evidence>
<dbReference type="AlphaFoldDB" id="A0A0R0BAR0"/>
<dbReference type="InterPro" id="IPR005467">
    <property type="entry name" value="His_kinase_dom"/>
</dbReference>
<dbReference type="Pfam" id="PF02518">
    <property type="entry name" value="HATPase_c"/>
    <property type="match status" value="1"/>
</dbReference>
<evidence type="ECO:0000256" key="4">
    <source>
        <dbReference type="ARBA" id="ARBA00022553"/>
    </source>
</evidence>
<dbReference type="PANTHER" id="PTHR45436:SF16">
    <property type="entry name" value="HISTIDINE KINASE"/>
    <property type="match status" value="1"/>
</dbReference>
<keyword evidence="9" id="KW-0902">Two-component regulatory system</keyword>
<comment type="caution">
    <text evidence="14">The sequence shown here is derived from an EMBL/GenBank/DDBJ whole genome shotgun (WGS) entry which is preliminary data.</text>
</comment>
<dbReference type="InterPro" id="IPR004358">
    <property type="entry name" value="Sig_transdc_His_kin-like_C"/>
</dbReference>
<dbReference type="STRING" id="266128.ABB25_13375"/>
<name>A0A0R0BAR0_9GAMM</name>
<dbReference type="PRINTS" id="PR00344">
    <property type="entry name" value="BCTRLSENSOR"/>
</dbReference>
<keyword evidence="8 11" id="KW-1133">Transmembrane helix</keyword>
<dbReference type="Pfam" id="PF00512">
    <property type="entry name" value="HisKA"/>
    <property type="match status" value="1"/>
</dbReference>
<comment type="catalytic activity">
    <reaction evidence="1">
        <text>ATP + protein L-histidine = ADP + protein N-phospho-L-histidine.</text>
        <dbReference type="EC" id="2.7.13.3"/>
    </reaction>
</comment>
<gene>
    <name evidence="14" type="ORF">ABB25_13375</name>
</gene>